<keyword evidence="2" id="KW-1185">Reference proteome</keyword>
<evidence type="ECO:0000313" key="1">
    <source>
        <dbReference type="EMBL" id="MFC5427627.1"/>
    </source>
</evidence>
<dbReference type="Proteomes" id="UP001596103">
    <property type="component" value="Unassembled WGS sequence"/>
</dbReference>
<proteinExistence type="predicted"/>
<organism evidence="1 2">
    <name type="scientific">Paraburkholderia denitrificans</name>
    <dbReference type="NCBI Taxonomy" id="694025"/>
    <lineage>
        <taxon>Bacteria</taxon>
        <taxon>Pseudomonadati</taxon>
        <taxon>Pseudomonadota</taxon>
        <taxon>Betaproteobacteria</taxon>
        <taxon>Burkholderiales</taxon>
        <taxon>Burkholderiaceae</taxon>
        <taxon>Paraburkholderia</taxon>
    </lineage>
</organism>
<comment type="caution">
    <text evidence="1">The sequence shown here is derived from an EMBL/GenBank/DDBJ whole genome shotgun (WGS) entry which is preliminary data.</text>
</comment>
<reference evidence="2" key="1">
    <citation type="journal article" date="2019" name="Int. J. Syst. Evol. Microbiol.">
        <title>The Global Catalogue of Microorganisms (GCM) 10K type strain sequencing project: providing services to taxonomists for standard genome sequencing and annotation.</title>
        <authorList>
            <consortium name="The Broad Institute Genomics Platform"/>
            <consortium name="The Broad Institute Genome Sequencing Center for Infectious Disease"/>
            <person name="Wu L."/>
            <person name="Ma J."/>
        </authorList>
    </citation>
    <scope>NUCLEOTIDE SEQUENCE [LARGE SCALE GENOMIC DNA]</scope>
    <source>
        <strain evidence="2">CCUG 56042</strain>
    </source>
</reference>
<accession>A0ABW0J3Q6</accession>
<gene>
    <name evidence="1" type="ORF">ACFPTO_02190</name>
</gene>
<dbReference type="RefSeq" id="WP_377709159.1">
    <property type="nucleotide sequence ID" value="NZ_JBHSMP010000006.1"/>
</dbReference>
<sequence length="86" mass="9895">MSKYQDEFPVLGSNGWCVPMAAVRAHAHQCQINHGQSPERLRERGGLSWCELHAVLMDRSWRKLSDVRLTRIGVLDLVEHWEKSKG</sequence>
<protein>
    <submittedName>
        <fullName evidence="1">Uncharacterized protein</fullName>
    </submittedName>
</protein>
<dbReference type="EMBL" id="JBHSMP010000006">
    <property type="protein sequence ID" value="MFC5427627.1"/>
    <property type="molecule type" value="Genomic_DNA"/>
</dbReference>
<evidence type="ECO:0000313" key="2">
    <source>
        <dbReference type="Proteomes" id="UP001596103"/>
    </source>
</evidence>
<name>A0ABW0J3Q6_9BURK</name>